<keyword evidence="2 10" id="KW-0813">Transport</keyword>
<dbReference type="GO" id="GO:0044718">
    <property type="term" value="P:siderophore transmembrane transport"/>
    <property type="evidence" value="ECO:0007669"/>
    <property type="project" value="TreeGrafter"/>
</dbReference>
<feature type="domain" description="TonB-dependent receptor plug" evidence="14">
    <location>
        <begin position="44"/>
        <end position="150"/>
    </location>
</feature>
<evidence type="ECO:0000256" key="2">
    <source>
        <dbReference type="ARBA" id="ARBA00022448"/>
    </source>
</evidence>
<dbReference type="InterPro" id="IPR012910">
    <property type="entry name" value="Plug_dom"/>
</dbReference>
<organism evidence="15 16">
    <name type="scientific">Lacibacter sediminis</name>
    <dbReference type="NCBI Taxonomy" id="2760713"/>
    <lineage>
        <taxon>Bacteria</taxon>
        <taxon>Pseudomonadati</taxon>
        <taxon>Bacteroidota</taxon>
        <taxon>Chitinophagia</taxon>
        <taxon>Chitinophagales</taxon>
        <taxon>Chitinophagaceae</taxon>
        <taxon>Lacibacter</taxon>
    </lineage>
</organism>
<protein>
    <submittedName>
        <fullName evidence="15">TonB-dependent receptor</fullName>
    </submittedName>
</protein>
<dbReference type="PANTHER" id="PTHR30069">
    <property type="entry name" value="TONB-DEPENDENT OUTER MEMBRANE RECEPTOR"/>
    <property type="match status" value="1"/>
</dbReference>
<sequence length="641" mass="71432">MKLLKLSLSSLALLSMFSNSNAQQKEIELDPITVTASLTPVSASKTGRNILIIKGDVLQKLPVQSIDELLRYVPGVEVQSRGPMGAQADFTIRGGTFQQVLVILDGIRLNDPLTGHFSSYIPISPAEIDRIEVLKGASSAIYGTEAVGGVIHIISKTFAAKKNTNGHKINAQLTAGDFGLFNAQAGAFIHQKNTTASVGVITNNTKGQQLRGTKGYFNLTTISASVKQALSENTSVAYRFGYDDRDFNAQNFYTTFLSDTATESVISRWHHLKFMHKKNKHSFSFDAGYKEANDVYRFRKAVSANVNNSSLFQALALHDYKINDNSTITSGVQFISRKIVSNDRGNHEVSNAGAFVVLNQKIGKALQLNPALRVDWNERAGWELIPQLNASYRYESFLFRGSVGRTTRDADFTERFNNYQRSPVPSGQRIGNPDLISEASLSYEVGADYYLNSSLKISTTWFERFQQNLIDYVFTSYANMPRQVNLVPGGNYFLANNIDKVNTTGIETDVQYTHEFSDKHSLSGGLGFVWMRSRSSDTIPSLYVSNHARELINFNVMYRYKKIAVSTNGLFKARRPQSIAAPFVPISANYFILNTRVDLFLLKDKLGVFVQADNIFNRRYSDLLGSIMPTRWVMGGIKVNL</sequence>
<gene>
    <name evidence="15" type="ORF">H4075_13165</name>
</gene>
<feature type="domain" description="TonB-dependent receptor-like beta-barrel" evidence="13">
    <location>
        <begin position="199"/>
        <end position="536"/>
    </location>
</feature>
<evidence type="ECO:0000259" key="13">
    <source>
        <dbReference type="Pfam" id="PF00593"/>
    </source>
</evidence>
<dbReference type="Pfam" id="PF07715">
    <property type="entry name" value="Plug"/>
    <property type="match status" value="1"/>
</dbReference>
<comment type="subcellular location">
    <subcellularLocation>
        <location evidence="1 10">Cell outer membrane</location>
        <topology evidence="1 10">Multi-pass membrane protein</topology>
    </subcellularLocation>
</comment>
<comment type="similarity">
    <text evidence="10 11">Belongs to the TonB-dependent receptor family.</text>
</comment>
<evidence type="ECO:0000259" key="14">
    <source>
        <dbReference type="Pfam" id="PF07715"/>
    </source>
</evidence>
<evidence type="ECO:0000256" key="8">
    <source>
        <dbReference type="ARBA" id="ARBA00023170"/>
    </source>
</evidence>
<dbReference type="InterPro" id="IPR037066">
    <property type="entry name" value="Plug_dom_sf"/>
</dbReference>
<dbReference type="PROSITE" id="PS52016">
    <property type="entry name" value="TONB_DEPENDENT_REC_3"/>
    <property type="match status" value="1"/>
</dbReference>
<evidence type="ECO:0000256" key="7">
    <source>
        <dbReference type="ARBA" id="ARBA00023136"/>
    </source>
</evidence>
<keyword evidence="4 10" id="KW-0812">Transmembrane</keyword>
<evidence type="ECO:0000256" key="6">
    <source>
        <dbReference type="ARBA" id="ARBA00023077"/>
    </source>
</evidence>
<accession>A0A7G5XC34</accession>
<evidence type="ECO:0000256" key="5">
    <source>
        <dbReference type="ARBA" id="ARBA00022729"/>
    </source>
</evidence>
<dbReference type="GO" id="GO:0009279">
    <property type="term" value="C:cell outer membrane"/>
    <property type="evidence" value="ECO:0007669"/>
    <property type="project" value="UniProtKB-SubCell"/>
</dbReference>
<dbReference type="PANTHER" id="PTHR30069:SF29">
    <property type="entry name" value="HEMOGLOBIN AND HEMOGLOBIN-HAPTOGLOBIN-BINDING PROTEIN 1-RELATED"/>
    <property type="match status" value="1"/>
</dbReference>
<keyword evidence="9 10" id="KW-0998">Cell outer membrane</keyword>
<name>A0A7G5XC34_9BACT</name>
<dbReference type="EMBL" id="CP060007">
    <property type="protein sequence ID" value="QNA43037.1"/>
    <property type="molecule type" value="Genomic_DNA"/>
</dbReference>
<dbReference type="AlphaFoldDB" id="A0A7G5XC34"/>
<evidence type="ECO:0000256" key="1">
    <source>
        <dbReference type="ARBA" id="ARBA00004571"/>
    </source>
</evidence>
<dbReference type="GO" id="GO:0015344">
    <property type="term" value="F:siderophore uptake transmembrane transporter activity"/>
    <property type="evidence" value="ECO:0007669"/>
    <property type="project" value="TreeGrafter"/>
</dbReference>
<evidence type="ECO:0000313" key="16">
    <source>
        <dbReference type="Proteomes" id="UP000515344"/>
    </source>
</evidence>
<feature type="signal peptide" evidence="12">
    <location>
        <begin position="1"/>
        <end position="22"/>
    </location>
</feature>
<dbReference type="Gene3D" id="2.170.130.10">
    <property type="entry name" value="TonB-dependent receptor, plug domain"/>
    <property type="match status" value="1"/>
</dbReference>
<keyword evidence="7 10" id="KW-0472">Membrane</keyword>
<evidence type="ECO:0000256" key="11">
    <source>
        <dbReference type="RuleBase" id="RU003357"/>
    </source>
</evidence>
<evidence type="ECO:0000256" key="12">
    <source>
        <dbReference type="SAM" id="SignalP"/>
    </source>
</evidence>
<dbReference type="Pfam" id="PF00593">
    <property type="entry name" value="TonB_dep_Rec_b-barrel"/>
    <property type="match status" value="1"/>
</dbReference>
<dbReference type="Gene3D" id="2.40.170.20">
    <property type="entry name" value="TonB-dependent receptor, beta-barrel domain"/>
    <property type="match status" value="1"/>
</dbReference>
<dbReference type="InterPro" id="IPR036942">
    <property type="entry name" value="Beta-barrel_TonB_sf"/>
</dbReference>
<keyword evidence="5 12" id="KW-0732">Signal</keyword>
<dbReference type="InterPro" id="IPR000531">
    <property type="entry name" value="Beta-barrel_TonB"/>
</dbReference>
<keyword evidence="6 11" id="KW-0798">TonB box</keyword>
<keyword evidence="8 15" id="KW-0675">Receptor</keyword>
<evidence type="ECO:0000256" key="9">
    <source>
        <dbReference type="ARBA" id="ARBA00023237"/>
    </source>
</evidence>
<feature type="chain" id="PRO_5028810338" evidence="12">
    <location>
        <begin position="23"/>
        <end position="641"/>
    </location>
</feature>
<dbReference type="InterPro" id="IPR039426">
    <property type="entry name" value="TonB-dep_rcpt-like"/>
</dbReference>
<evidence type="ECO:0000256" key="3">
    <source>
        <dbReference type="ARBA" id="ARBA00022452"/>
    </source>
</evidence>
<proteinExistence type="inferred from homology"/>
<dbReference type="KEGG" id="lacs:H4075_13165"/>
<evidence type="ECO:0000256" key="10">
    <source>
        <dbReference type="PROSITE-ProRule" id="PRU01360"/>
    </source>
</evidence>
<dbReference type="RefSeq" id="WP_182801302.1">
    <property type="nucleotide sequence ID" value="NZ_CP060007.1"/>
</dbReference>
<evidence type="ECO:0000313" key="15">
    <source>
        <dbReference type="EMBL" id="QNA43037.1"/>
    </source>
</evidence>
<keyword evidence="3 10" id="KW-1134">Transmembrane beta strand</keyword>
<keyword evidence="16" id="KW-1185">Reference proteome</keyword>
<dbReference type="Proteomes" id="UP000515344">
    <property type="component" value="Chromosome"/>
</dbReference>
<dbReference type="SUPFAM" id="SSF56935">
    <property type="entry name" value="Porins"/>
    <property type="match status" value="1"/>
</dbReference>
<evidence type="ECO:0000256" key="4">
    <source>
        <dbReference type="ARBA" id="ARBA00022692"/>
    </source>
</evidence>
<reference evidence="16" key="1">
    <citation type="submission" date="2020-08" db="EMBL/GenBank/DDBJ databases">
        <title>Lacibacter sp. S13-6-6 genome sequencing.</title>
        <authorList>
            <person name="Jin L."/>
        </authorList>
    </citation>
    <scope>NUCLEOTIDE SEQUENCE [LARGE SCALE GENOMIC DNA]</scope>
    <source>
        <strain evidence="16">S13-6-6</strain>
    </source>
</reference>